<protein>
    <submittedName>
        <fullName evidence="1">Uncharacterized protein</fullName>
    </submittedName>
</protein>
<reference evidence="2" key="1">
    <citation type="submission" date="2018-06" db="EMBL/GenBank/DDBJ databases">
        <authorList>
            <consortium name="Pathogen Informatics"/>
        </authorList>
    </citation>
    <scope>NUCLEOTIDE SEQUENCE [LARGE SCALE GENOMIC DNA]</scope>
    <source>
        <strain evidence="2">NCTC10132</strain>
    </source>
</reference>
<dbReference type="KEGG" id="medw:NCTC10132_01252"/>
<dbReference type="Proteomes" id="UP000257559">
    <property type="component" value="Chromosome"/>
</dbReference>
<proteinExistence type="predicted"/>
<evidence type="ECO:0000313" key="1">
    <source>
        <dbReference type="EMBL" id="SYV97881.1"/>
    </source>
</evidence>
<evidence type="ECO:0000313" key="2">
    <source>
        <dbReference type="Proteomes" id="UP000257559"/>
    </source>
</evidence>
<name>A0A3B0QE24_9BACT</name>
<dbReference type="EMBL" id="LS991951">
    <property type="protein sequence ID" value="SYV97881.1"/>
    <property type="molecule type" value="Genomic_DNA"/>
</dbReference>
<gene>
    <name evidence="1" type="ORF">NCTC10132_01252</name>
</gene>
<organism evidence="1 2">
    <name type="scientific">Mycoplasmopsis edwardii</name>
    <dbReference type="NCBI Taxonomy" id="53558"/>
    <lineage>
        <taxon>Bacteria</taxon>
        <taxon>Bacillati</taxon>
        <taxon>Mycoplasmatota</taxon>
        <taxon>Mycoplasmoidales</taxon>
        <taxon>Metamycoplasmataceae</taxon>
        <taxon>Mycoplasmopsis</taxon>
    </lineage>
</organism>
<accession>A0A3B0QE24</accession>
<sequence length="78" mass="8891">MINTNEVKTIDLAYEGDKYIDTLIDFAKLTTDSSSTLESSRFERSMSSYLDKQTYSKQVVNIPNEAYTNTLTEPNNKP</sequence>
<keyword evidence="2" id="KW-1185">Reference proteome</keyword>
<dbReference type="AlphaFoldDB" id="A0A3B0QE24"/>